<accession>A0A2I1DJK6</accession>
<dbReference type="AlphaFoldDB" id="A0A2I1DJK6"/>
<dbReference type="EMBL" id="MXAV01000044">
    <property type="protein sequence ID" value="PKY10059.1"/>
    <property type="molecule type" value="Genomic_DNA"/>
</dbReference>
<dbReference type="InParanoid" id="A0A2I1DJK6"/>
<dbReference type="Proteomes" id="UP000234329">
    <property type="component" value="Unassembled WGS sequence"/>
</dbReference>
<comment type="caution">
    <text evidence="1">The sequence shown here is derived from an EMBL/GenBank/DDBJ whole genome shotgun (WGS) entry which is preliminary data.</text>
</comment>
<reference evidence="1 2" key="1">
    <citation type="submission" date="2017-03" db="EMBL/GenBank/DDBJ databases">
        <title>Draft genime sequence of the acidophilic sulfur-oxidizing bacterium Acidithiobacillus sp. SH, isolated from seawater.</title>
        <authorList>
            <person name="Sharmin S."/>
            <person name="Tokuhisa M."/>
            <person name="Kanao T."/>
            <person name="Kamimura K."/>
        </authorList>
    </citation>
    <scope>NUCLEOTIDE SEQUENCE [LARGE SCALE GENOMIC DNA]</scope>
    <source>
        <strain evidence="1 2">SH</strain>
    </source>
</reference>
<evidence type="ECO:0000313" key="1">
    <source>
        <dbReference type="EMBL" id="PKY10059.1"/>
    </source>
</evidence>
<name>A0A2I1DJK6_9PROT</name>
<keyword evidence="2" id="KW-1185">Reference proteome</keyword>
<organism evidence="1 2">
    <name type="scientific">Acidithiobacillus marinus</name>
    <dbReference type="NCBI Taxonomy" id="187490"/>
    <lineage>
        <taxon>Bacteria</taxon>
        <taxon>Pseudomonadati</taxon>
        <taxon>Pseudomonadota</taxon>
        <taxon>Acidithiobacillia</taxon>
        <taxon>Acidithiobacillales</taxon>
        <taxon>Acidithiobacillaceae</taxon>
        <taxon>Acidithiobacillus</taxon>
    </lineage>
</organism>
<sequence>MDAEYRQWRSALAAELRPCMEGLPDDLAQLIIAATLTNNAYEHASYWDAMREVFTDTGQSYDAIKSQAEISAGLFRRVLDDYEGRSVYDATLNLPPTNNGTFHIIARSFVSPVFCTHINLIGEPLHKSTFFYTLVTGCSWAWDDAKNVHSSMEAKAEYAAGVEQVFISIQNLIESMEKHLPYIGEQTPMLIRYADWDSRKIEAEIFRTDLVDMETGMHLKRTDFTEPPPCPSVEAATESGEPTLNQLLGMVRSRILNTFEDLAMPSLGNAAEEVIGQSRKKKGEIVQLYLRSIFEKLRQMSFPIEGHIENHILPIARIVSGLEMEPHHIRQAWKKWSEYRGYFRM</sequence>
<proteinExistence type="predicted"/>
<evidence type="ECO:0000313" key="2">
    <source>
        <dbReference type="Proteomes" id="UP000234329"/>
    </source>
</evidence>
<protein>
    <submittedName>
        <fullName evidence="1">Uncharacterized protein</fullName>
    </submittedName>
</protein>
<gene>
    <name evidence="1" type="ORF">B1757_12320</name>
</gene>